<evidence type="ECO:0000259" key="7">
    <source>
        <dbReference type="SMART" id="SM00861"/>
    </source>
</evidence>
<dbReference type="Pfam" id="PF02779">
    <property type="entry name" value="Transket_pyr"/>
    <property type="match status" value="1"/>
</dbReference>
<dbReference type="SMART" id="SM00861">
    <property type="entry name" value="Transket_pyr"/>
    <property type="match status" value="1"/>
</dbReference>
<dbReference type="InterPro" id="IPR033248">
    <property type="entry name" value="Transketolase_C"/>
</dbReference>
<dbReference type="Gene3D" id="3.40.50.920">
    <property type="match status" value="1"/>
</dbReference>
<dbReference type="RefSeq" id="WP_377542853.1">
    <property type="nucleotide sequence ID" value="NZ_JBHSBN010000003.1"/>
</dbReference>
<comment type="caution">
    <text evidence="8">The sequence shown here is derived from an EMBL/GenBank/DDBJ whole genome shotgun (WGS) entry which is preliminary data.</text>
</comment>
<proteinExistence type="predicted"/>
<dbReference type="Gene3D" id="3.40.50.970">
    <property type="match status" value="3"/>
</dbReference>
<feature type="compositionally biased region" description="Low complexity" evidence="6">
    <location>
        <begin position="230"/>
        <end position="241"/>
    </location>
</feature>
<dbReference type="InterPro" id="IPR009014">
    <property type="entry name" value="Transketo_C/PFOR_II"/>
</dbReference>
<dbReference type="Proteomes" id="UP001595868">
    <property type="component" value="Unassembled WGS sequence"/>
</dbReference>
<comment type="cofactor">
    <cofactor evidence="1">
        <name>thiamine diphosphate</name>
        <dbReference type="ChEBI" id="CHEBI:58937"/>
    </cofactor>
</comment>
<feature type="region of interest" description="Disordered" evidence="6">
    <location>
        <begin position="113"/>
        <end position="276"/>
    </location>
</feature>
<keyword evidence="9" id="KW-1185">Reference proteome</keyword>
<dbReference type="InterPro" id="IPR029061">
    <property type="entry name" value="THDP-binding"/>
</dbReference>
<keyword evidence="3" id="KW-0560">Oxidoreductase</keyword>
<evidence type="ECO:0000256" key="6">
    <source>
        <dbReference type="SAM" id="MobiDB-lite"/>
    </source>
</evidence>
<dbReference type="EMBL" id="JBHSBN010000003">
    <property type="protein sequence ID" value="MFC4105661.1"/>
    <property type="molecule type" value="Genomic_DNA"/>
</dbReference>
<dbReference type="SUPFAM" id="SSF52518">
    <property type="entry name" value="Thiamin diphosphate-binding fold (THDP-binding)"/>
    <property type="match status" value="2"/>
</dbReference>
<feature type="compositionally biased region" description="Low complexity" evidence="6">
    <location>
        <begin position="198"/>
        <end position="207"/>
    </location>
</feature>
<evidence type="ECO:0000256" key="1">
    <source>
        <dbReference type="ARBA" id="ARBA00001964"/>
    </source>
</evidence>
<comment type="catalytic activity">
    <reaction evidence="5">
        <text>N(6)-[(R)-lipoyl]-L-lysyl-[protein] + 2-oxoglutarate + H(+) = N(6)-[(R)-S(8)-succinyldihydrolipoyl]-L-lysyl-[protein] + CO2</text>
        <dbReference type="Rhea" id="RHEA:12188"/>
        <dbReference type="Rhea" id="RHEA-COMP:10474"/>
        <dbReference type="Rhea" id="RHEA-COMP:20092"/>
        <dbReference type="ChEBI" id="CHEBI:15378"/>
        <dbReference type="ChEBI" id="CHEBI:16526"/>
        <dbReference type="ChEBI" id="CHEBI:16810"/>
        <dbReference type="ChEBI" id="CHEBI:83099"/>
        <dbReference type="ChEBI" id="CHEBI:83120"/>
        <dbReference type="EC" id="1.2.4.2"/>
    </reaction>
</comment>
<protein>
    <submittedName>
        <fullName evidence="8">Transketolase C-terminal domain-containing protein</fullName>
    </submittedName>
</protein>
<evidence type="ECO:0000256" key="4">
    <source>
        <dbReference type="ARBA" id="ARBA00023052"/>
    </source>
</evidence>
<gene>
    <name evidence="8" type="ORF">ACFOX0_06885</name>
</gene>
<evidence type="ECO:0000313" key="9">
    <source>
        <dbReference type="Proteomes" id="UP001595868"/>
    </source>
</evidence>
<keyword evidence="4" id="KW-0786">Thiamine pyrophosphate</keyword>
<sequence>MLSDVTTPQDLDERFREAVAGLVASTTRRPADGPVRDGTTLTGARARALFDAQLTSRHLDLAARWLRSFGEGYYTIGSSGHEGNAAVAAALAATDPALLHYRSGGFYCARAAQAAQPPPGPDSDPAAGSGSSAGSGLSVDSEIRAGSGAAEPISPTGPGGPVGHGDPTHLDDPAGHAVPNRPAVPGGTADPDRPADQAGSSEPAVPGAPGGSAGVPERIDGPGEPGAAGAGPPANSSESAGVGVPTDDPGGRAGAPDVPGEGPDLDGAGVAAEPAEVDPAPERAGLAALGAAARDVLRGIVASAEEPIAGGRHKVFGNADLAVIPTTSTVASHLPRAVGIGFAIERQRRLTGAPAPTAGGGSAPPATGPSPWPADAIVVCSFGDASVNHASATAALNTAGWCDHTGLRVPVLFVCEDNGLGISVRSPAGWVAAALRARPGLRYFAADGCDLAETYDVATEAAAWVRRHRRPAVLHLTTVRLMGHAGADAEQAYRPAADIARDLARDPVLATARLLVEAGLATAEELLARYDEIGWQVRKVAEEVLGEAKLESAAEIVGPLAPRRPVRVSRAVAAAGERAVGAGAAARAAAFGDRLPEHAGPLTLAQTVNAALADGLLEHPTMAVFGEDVAAKGGVYGVTKGLREKFGPSRVFDTLLDETSILGLGLGAGLTGMLPVPEIQYLAYLHNAEDQLRGEAATMRYFSRGAYRNPMVLRVPGLAYQEGFGGHFHNDNSLAVLRDVPGLVLAVPARADDAAPMLRTCLASAAVDGSVCVVVEPIALYHTHDLYADGDDGWLARYVEPAGWGDVHVPIGRARTYPVGSAEDITIITFGNGVRMSLRAAARLAEEGIGSRVVDLRWLAPLPLADLVREASATGRVLVVDETRRSGGVGEGVLAALVDAGYVGVARRVASIDTFVPLGPAARQVLVSEEAITQGAQTLLAR</sequence>
<feature type="domain" description="Transketolase-like pyrimidine-binding" evidence="7">
    <location>
        <begin position="602"/>
        <end position="783"/>
    </location>
</feature>
<evidence type="ECO:0000256" key="2">
    <source>
        <dbReference type="ARBA" id="ARBA00022532"/>
    </source>
</evidence>
<name>A0ABV8KI30_9ACTN</name>
<evidence type="ECO:0000313" key="8">
    <source>
        <dbReference type="EMBL" id="MFC4105661.1"/>
    </source>
</evidence>
<dbReference type="SUPFAM" id="SSF52922">
    <property type="entry name" value="TK C-terminal domain-like"/>
    <property type="match status" value="1"/>
</dbReference>
<feature type="compositionally biased region" description="Low complexity" evidence="6">
    <location>
        <begin position="123"/>
        <end position="136"/>
    </location>
</feature>
<dbReference type="InterPro" id="IPR001017">
    <property type="entry name" value="DH_E1"/>
</dbReference>
<keyword evidence="2" id="KW-0816">Tricarboxylic acid cycle</keyword>
<accession>A0ABV8KI30</accession>
<feature type="compositionally biased region" description="Low complexity" evidence="6">
    <location>
        <begin position="266"/>
        <end position="276"/>
    </location>
</feature>
<organism evidence="8 9">
    <name type="scientific">Micromonospora zhanjiangensis</name>
    <dbReference type="NCBI Taxonomy" id="1522057"/>
    <lineage>
        <taxon>Bacteria</taxon>
        <taxon>Bacillati</taxon>
        <taxon>Actinomycetota</taxon>
        <taxon>Actinomycetes</taxon>
        <taxon>Micromonosporales</taxon>
        <taxon>Micromonosporaceae</taxon>
        <taxon>Micromonospora</taxon>
    </lineage>
</organism>
<dbReference type="PANTHER" id="PTHR42980:SF1">
    <property type="entry name" value="2-OXOISOVALERATE DEHYDROGENASE SUBUNIT BETA, MITOCHONDRIAL"/>
    <property type="match status" value="1"/>
</dbReference>
<dbReference type="InterPro" id="IPR005475">
    <property type="entry name" value="Transketolase-like_Pyr-bd"/>
</dbReference>
<reference evidence="9" key="1">
    <citation type="journal article" date="2019" name="Int. J. Syst. Evol. Microbiol.">
        <title>The Global Catalogue of Microorganisms (GCM) 10K type strain sequencing project: providing services to taxonomists for standard genome sequencing and annotation.</title>
        <authorList>
            <consortium name="The Broad Institute Genomics Platform"/>
            <consortium name="The Broad Institute Genome Sequencing Center for Infectious Disease"/>
            <person name="Wu L."/>
            <person name="Ma J."/>
        </authorList>
    </citation>
    <scope>NUCLEOTIDE SEQUENCE [LARGE SCALE GENOMIC DNA]</scope>
    <source>
        <strain evidence="9">2902at01</strain>
    </source>
</reference>
<evidence type="ECO:0000256" key="3">
    <source>
        <dbReference type="ARBA" id="ARBA00023002"/>
    </source>
</evidence>
<dbReference type="PANTHER" id="PTHR42980">
    <property type="entry name" value="2-OXOISOVALERATE DEHYDROGENASE SUBUNIT BETA-RELATED"/>
    <property type="match status" value="1"/>
</dbReference>
<dbReference type="Pfam" id="PF02780">
    <property type="entry name" value="Transketolase_C"/>
    <property type="match status" value="1"/>
</dbReference>
<evidence type="ECO:0000256" key="5">
    <source>
        <dbReference type="ARBA" id="ARBA00051911"/>
    </source>
</evidence>
<dbReference type="Pfam" id="PF00676">
    <property type="entry name" value="E1_dh"/>
    <property type="match status" value="1"/>
</dbReference>